<accession>A0ABS7C511</accession>
<comment type="caution">
    <text evidence="7">The sequence shown here is derived from an EMBL/GenBank/DDBJ whole genome shotgun (WGS) entry which is preliminary data.</text>
</comment>
<feature type="non-terminal residue" evidence="7">
    <location>
        <position position="530"/>
    </location>
</feature>
<dbReference type="PANTHER" id="PTHR11764">
    <property type="entry name" value="TERPENE CYCLASE/MUTASE FAMILY MEMBER"/>
    <property type="match status" value="1"/>
</dbReference>
<feature type="domain" description="Squalene cyclase C-terminal" evidence="5">
    <location>
        <begin position="323"/>
        <end position="530"/>
    </location>
</feature>
<evidence type="ECO:0000256" key="2">
    <source>
        <dbReference type="ARBA" id="ARBA00009755"/>
    </source>
</evidence>
<dbReference type="Pfam" id="PF13243">
    <property type="entry name" value="SQHop_cyclase_C"/>
    <property type="match status" value="1"/>
</dbReference>
<feature type="domain" description="Squalene cyclase N-terminal" evidence="6">
    <location>
        <begin position="13"/>
        <end position="312"/>
    </location>
</feature>
<reference evidence="7 8" key="1">
    <citation type="submission" date="2021-07" db="EMBL/GenBank/DDBJ databases">
        <title>Paenibacillus radiodurans sp. nov., isolated from the southeastern edge of Tengger Desert.</title>
        <authorList>
            <person name="Zhang G."/>
        </authorList>
    </citation>
    <scope>NUCLEOTIDE SEQUENCE [LARGE SCALE GENOMIC DNA]</scope>
    <source>
        <strain evidence="7 8">CCM 7311</strain>
    </source>
</reference>
<dbReference type="InterPro" id="IPR032696">
    <property type="entry name" value="SQ_cyclase_C"/>
</dbReference>
<gene>
    <name evidence="7" type="ORF">K0U00_18315</name>
</gene>
<protein>
    <submittedName>
        <fullName evidence="7">Squalene--hopene cyclase</fullName>
    </submittedName>
</protein>
<dbReference type="Pfam" id="PF13249">
    <property type="entry name" value="SQHop_cyclase_N"/>
    <property type="match status" value="1"/>
</dbReference>
<name>A0ABS7C511_9BACL</name>
<dbReference type="InterPro" id="IPR002365">
    <property type="entry name" value="Terpene_synthase_CS"/>
</dbReference>
<dbReference type="Proteomes" id="UP001519887">
    <property type="component" value="Unassembled WGS sequence"/>
</dbReference>
<evidence type="ECO:0000256" key="4">
    <source>
        <dbReference type="ARBA" id="ARBA00023235"/>
    </source>
</evidence>
<comment type="pathway">
    <text evidence="1">Secondary metabolite biosynthesis; hopanoid biosynthesis.</text>
</comment>
<evidence type="ECO:0000256" key="3">
    <source>
        <dbReference type="ARBA" id="ARBA00022737"/>
    </source>
</evidence>
<sequence>MLQNVKSGISLLSSRLINHQSPDGSWRYGFIESGQTLDAAAIILMRIVEEKQPGDPFVQALAERIIANQGDDGAWRVYPDEPAGNLSATAENYCALLYAGFDAEAPFMTRAYETIRKLGGLSGVDSLMTKFLLAVIGQYPWPRWFPLPLSIMLLPSYSPVHFQQFSGYARVHMAPMLLLGYRKPNFGLASIPRLDLHRSSTKPEDPYGENEDASSLWMRHFDRSKLSLLQDWLLALKKLPLTGGFSSFLSQKNAAARAEQFMLERIESNGLLYSYATSTILMIYALLATGYERTHPVIRMAMKGLQSQIFQRDGQRMLQNTNSTVWDTALISYALQEAGTPADSPAARNAGAYLLSRQHTKLGDWKLGVRHPLAGGWGFSDINTINPDMDDTTAALRAISGMKDPRYEAASSRGLQWLLSMQNNDGGFAAFERNIDNPLLLWLPIEGGKDAATDPSTADLTGRTLHYLGHTLGLTARHRFVEHAAEWLYHNQENDGSWYGRWGVCYIYGTWAALTGLMAAGEPAEQPAIR</sequence>
<dbReference type="PANTHER" id="PTHR11764:SF20">
    <property type="entry name" value="LANOSTEROL SYNTHASE"/>
    <property type="match status" value="1"/>
</dbReference>
<organism evidence="7 8">
    <name type="scientific">Paenibacillus sepulcri</name>
    <dbReference type="NCBI Taxonomy" id="359917"/>
    <lineage>
        <taxon>Bacteria</taxon>
        <taxon>Bacillati</taxon>
        <taxon>Bacillota</taxon>
        <taxon>Bacilli</taxon>
        <taxon>Bacillales</taxon>
        <taxon>Paenibacillaceae</taxon>
        <taxon>Paenibacillus</taxon>
    </lineage>
</organism>
<dbReference type="Gene3D" id="1.50.10.20">
    <property type="match status" value="2"/>
</dbReference>
<evidence type="ECO:0000313" key="7">
    <source>
        <dbReference type="EMBL" id="MBW7455987.1"/>
    </source>
</evidence>
<evidence type="ECO:0000259" key="6">
    <source>
        <dbReference type="Pfam" id="PF13249"/>
    </source>
</evidence>
<dbReference type="InterPro" id="IPR008930">
    <property type="entry name" value="Terpenoid_cyclase/PrenylTrfase"/>
</dbReference>
<evidence type="ECO:0000256" key="1">
    <source>
        <dbReference type="ARBA" id="ARBA00004999"/>
    </source>
</evidence>
<comment type="similarity">
    <text evidence="2">Belongs to the terpene cyclase/mutase family.</text>
</comment>
<dbReference type="EMBL" id="JAHZIK010000473">
    <property type="protein sequence ID" value="MBW7455987.1"/>
    <property type="molecule type" value="Genomic_DNA"/>
</dbReference>
<dbReference type="InterPro" id="IPR032697">
    <property type="entry name" value="SQ_cyclase_N"/>
</dbReference>
<dbReference type="PROSITE" id="PS01074">
    <property type="entry name" value="TERPENE_SYNTHASES"/>
    <property type="match status" value="1"/>
</dbReference>
<dbReference type="SUPFAM" id="SSF48239">
    <property type="entry name" value="Terpenoid cyclases/Protein prenyltransferases"/>
    <property type="match status" value="2"/>
</dbReference>
<evidence type="ECO:0000313" key="8">
    <source>
        <dbReference type="Proteomes" id="UP001519887"/>
    </source>
</evidence>
<keyword evidence="8" id="KW-1185">Reference proteome</keyword>
<keyword evidence="4" id="KW-0413">Isomerase</keyword>
<proteinExistence type="inferred from homology"/>
<keyword evidence="3" id="KW-0677">Repeat</keyword>
<evidence type="ECO:0000259" key="5">
    <source>
        <dbReference type="Pfam" id="PF13243"/>
    </source>
</evidence>
<dbReference type="InterPro" id="IPR018333">
    <property type="entry name" value="Squalene_cyclase"/>
</dbReference>